<evidence type="ECO:0000313" key="2">
    <source>
        <dbReference type="EMBL" id="TXG90746.1"/>
    </source>
</evidence>
<feature type="transmembrane region" description="Helical" evidence="1">
    <location>
        <begin position="20"/>
        <end position="40"/>
    </location>
</feature>
<keyword evidence="1" id="KW-0812">Transmembrane</keyword>
<keyword evidence="1" id="KW-0472">Membrane</keyword>
<proteinExistence type="predicted"/>
<sequence length="142" mass="15559">MHILLDPAVVTLASEARQGSGAAAVTVVIVGFAASTLLAFQIAFRLDHRIICWWGRRRAAGEDEQIRRIDAKFHGKDVVVIDPRFYTISVACMNAIANSHGHYYIGERGNIVGSTQVAFQRLSGPPPLRIPAAPSRWRPLDA</sequence>
<dbReference type="Proteomes" id="UP000471120">
    <property type="component" value="Unassembled WGS sequence"/>
</dbReference>
<evidence type="ECO:0000256" key="1">
    <source>
        <dbReference type="SAM" id="Phobius"/>
    </source>
</evidence>
<organism evidence="2 3">
    <name type="scientific">Rhodococcus rhodnii</name>
    <dbReference type="NCBI Taxonomy" id="38312"/>
    <lineage>
        <taxon>Bacteria</taxon>
        <taxon>Bacillati</taxon>
        <taxon>Actinomycetota</taxon>
        <taxon>Actinomycetes</taxon>
        <taxon>Mycobacteriales</taxon>
        <taxon>Nocardiaceae</taxon>
        <taxon>Rhodococcus</taxon>
    </lineage>
</organism>
<keyword evidence="1" id="KW-1133">Transmembrane helix</keyword>
<dbReference type="EMBL" id="QRCM01000001">
    <property type="protein sequence ID" value="TXG90746.1"/>
    <property type="molecule type" value="Genomic_DNA"/>
</dbReference>
<reference evidence="2 3" key="1">
    <citation type="submission" date="2018-07" db="EMBL/GenBank/DDBJ databases">
        <title>Genome sequence of Rhodococcus rhodnii ATCC 35071 from Rhodnius prolixus.</title>
        <authorList>
            <person name="Patel V."/>
            <person name="Vogel K.J."/>
        </authorList>
    </citation>
    <scope>NUCLEOTIDE SEQUENCE [LARGE SCALE GENOMIC DNA]</scope>
    <source>
        <strain evidence="2 3">ATCC 35071</strain>
    </source>
</reference>
<gene>
    <name evidence="2" type="ORF">DW322_11585</name>
</gene>
<comment type="caution">
    <text evidence="2">The sequence shown here is derived from an EMBL/GenBank/DDBJ whole genome shotgun (WGS) entry which is preliminary data.</text>
</comment>
<name>A0A6P2CHQ6_9NOCA</name>
<protein>
    <submittedName>
        <fullName evidence="2">Uncharacterized protein</fullName>
    </submittedName>
</protein>
<dbReference type="AlphaFoldDB" id="A0A6P2CHQ6"/>
<accession>A0A6P2CHQ6</accession>
<evidence type="ECO:0000313" key="3">
    <source>
        <dbReference type="Proteomes" id="UP000471120"/>
    </source>
</evidence>